<protein>
    <submittedName>
        <fullName evidence="3">Amidohydrolase</fullName>
    </submittedName>
</protein>
<evidence type="ECO:0000313" key="4">
    <source>
        <dbReference type="Proteomes" id="UP001500298"/>
    </source>
</evidence>
<dbReference type="InterPro" id="IPR051781">
    <property type="entry name" value="Metallo-dep_Hydrolase"/>
</dbReference>
<sequence length="437" mass="48207">MKLIKYIVSAFLCLTLGVQANAQVPVPAVPQQQAVLIKGATLHLGNGQVIENGAITFEGGKITYVGTVEGVPANDNYKVIEGAEKHVYPGLILPATDLGLQEIGQVAASRDDREVGRINPEVRGVIAYNTDSHVIPTLRSNGILTAQVTPHGGIFSGTSSIVQMDAWNWEDALIREDDGVHLNWPRQFLPPRWWMAENAGRPNKNYDKTVDLIEETIRDAAAYHENALENNLKMEALKGLFDGSKTLYLHASYAKGILKGVQLAKKHGVKRIVLVGGEEAWYVKDFLKDFNIPVILANVHRLPHHVDEDVDLPYRLPFMLKEAGLLVGLSYEGVTSARNLPFFAGTAATYGLNKEEALKLVTANMAEILGISGQVGTLEQGKEATLLLADGDLLDMRTNEVRKAFIQGRDIDLNNKHKMLYNKFKLKYAQKQEPLEN</sequence>
<feature type="domain" description="Amidohydrolase-related" evidence="2">
    <location>
        <begin position="222"/>
        <end position="408"/>
    </location>
</feature>
<dbReference type="RefSeq" id="WP_345370666.1">
    <property type="nucleotide sequence ID" value="NZ_BAABJX010000022.1"/>
</dbReference>
<organism evidence="3 4">
    <name type="scientific">Algivirga pacifica</name>
    <dbReference type="NCBI Taxonomy" id="1162670"/>
    <lineage>
        <taxon>Bacteria</taxon>
        <taxon>Pseudomonadati</taxon>
        <taxon>Bacteroidota</taxon>
        <taxon>Cytophagia</taxon>
        <taxon>Cytophagales</taxon>
        <taxon>Flammeovirgaceae</taxon>
        <taxon>Algivirga</taxon>
    </lineage>
</organism>
<dbReference type="PANTHER" id="PTHR43135:SF3">
    <property type="entry name" value="ALPHA-D-RIBOSE 1-METHYLPHOSPHONATE 5-TRIPHOSPHATE DIPHOSPHATASE"/>
    <property type="match status" value="1"/>
</dbReference>
<feature type="signal peptide" evidence="1">
    <location>
        <begin position="1"/>
        <end position="22"/>
    </location>
</feature>
<gene>
    <name evidence="3" type="ORF">GCM10023331_15430</name>
</gene>
<name>A0ABP9D5P7_9BACT</name>
<dbReference type="EMBL" id="BAABJX010000022">
    <property type="protein sequence ID" value="GAA4831035.1"/>
    <property type="molecule type" value="Genomic_DNA"/>
</dbReference>
<dbReference type="PANTHER" id="PTHR43135">
    <property type="entry name" value="ALPHA-D-RIBOSE 1-METHYLPHOSPHONATE 5-TRIPHOSPHATE DIPHOSPHATASE"/>
    <property type="match status" value="1"/>
</dbReference>
<evidence type="ECO:0000256" key="1">
    <source>
        <dbReference type="SAM" id="SignalP"/>
    </source>
</evidence>
<proteinExistence type="predicted"/>
<feature type="chain" id="PRO_5045196281" evidence="1">
    <location>
        <begin position="23"/>
        <end position="437"/>
    </location>
</feature>
<keyword evidence="4" id="KW-1185">Reference proteome</keyword>
<evidence type="ECO:0000313" key="3">
    <source>
        <dbReference type="EMBL" id="GAA4831035.1"/>
    </source>
</evidence>
<dbReference type="SUPFAM" id="SSF51556">
    <property type="entry name" value="Metallo-dependent hydrolases"/>
    <property type="match status" value="1"/>
</dbReference>
<keyword evidence="1" id="KW-0732">Signal</keyword>
<dbReference type="SUPFAM" id="SSF51338">
    <property type="entry name" value="Composite domain of metallo-dependent hydrolases"/>
    <property type="match status" value="1"/>
</dbReference>
<dbReference type="Gene3D" id="3.20.20.140">
    <property type="entry name" value="Metal-dependent hydrolases"/>
    <property type="match status" value="1"/>
</dbReference>
<dbReference type="InterPro" id="IPR011059">
    <property type="entry name" value="Metal-dep_hydrolase_composite"/>
</dbReference>
<comment type="caution">
    <text evidence="3">The sequence shown here is derived from an EMBL/GenBank/DDBJ whole genome shotgun (WGS) entry which is preliminary data.</text>
</comment>
<evidence type="ECO:0000259" key="2">
    <source>
        <dbReference type="Pfam" id="PF01979"/>
    </source>
</evidence>
<dbReference type="Pfam" id="PF01979">
    <property type="entry name" value="Amidohydro_1"/>
    <property type="match status" value="1"/>
</dbReference>
<dbReference type="InterPro" id="IPR006680">
    <property type="entry name" value="Amidohydro-rel"/>
</dbReference>
<dbReference type="Gene3D" id="2.30.40.10">
    <property type="entry name" value="Urease, subunit C, domain 1"/>
    <property type="match status" value="1"/>
</dbReference>
<dbReference type="Proteomes" id="UP001500298">
    <property type="component" value="Unassembled WGS sequence"/>
</dbReference>
<accession>A0ABP9D5P7</accession>
<reference evidence="4" key="1">
    <citation type="journal article" date="2019" name="Int. J. Syst. Evol. Microbiol.">
        <title>The Global Catalogue of Microorganisms (GCM) 10K type strain sequencing project: providing services to taxonomists for standard genome sequencing and annotation.</title>
        <authorList>
            <consortium name="The Broad Institute Genomics Platform"/>
            <consortium name="The Broad Institute Genome Sequencing Center for Infectious Disease"/>
            <person name="Wu L."/>
            <person name="Ma J."/>
        </authorList>
    </citation>
    <scope>NUCLEOTIDE SEQUENCE [LARGE SCALE GENOMIC DNA]</scope>
    <source>
        <strain evidence="4">JCM 18326</strain>
    </source>
</reference>
<dbReference type="InterPro" id="IPR032466">
    <property type="entry name" value="Metal_Hydrolase"/>
</dbReference>